<name>A0AAD7JP16_9AGAR</name>
<dbReference type="EMBL" id="JARKIB010000019">
    <property type="protein sequence ID" value="KAJ7768932.1"/>
    <property type="molecule type" value="Genomic_DNA"/>
</dbReference>
<evidence type="ECO:0000313" key="3">
    <source>
        <dbReference type="Proteomes" id="UP001215598"/>
    </source>
</evidence>
<sequence>MASSDVSAVSNETSILSSLDTLLPTTAYRVLVGSLLFLALLLFSLRRMTLKTTMDDLHSAMCDIEWVYYHSMEAGLLDGGNSKTLPEELYLLQTNASELREQGLRASTSTWRGIRAVCGGLPLNIKNCARNAQRLKTEIEIAREVALRNSDRKGQAHFLPTIRSAPMVQFICST</sequence>
<feature type="transmembrane region" description="Helical" evidence="1">
    <location>
        <begin position="26"/>
        <end position="45"/>
    </location>
</feature>
<reference evidence="2" key="1">
    <citation type="submission" date="2023-03" db="EMBL/GenBank/DDBJ databases">
        <title>Massive genome expansion in bonnet fungi (Mycena s.s.) driven by repeated elements and novel gene families across ecological guilds.</title>
        <authorList>
            <consortium name="Lawrence Berkeley National Laboratory"/>
            <person name="Harder C.B."/>
            <person name="Miyauchi S."/>
            <person name="Viragh M."/>
            <person name="Kuo A."/>
            <person name="Thoen E."/>
            <person name="Andreopoulos B."/>
            <person name="Lu D."/>
            <person name="Skrede I."/>
            <person name="Drula E."/>
            <person name="Henrissat B."/>
            <person name="Morin E."/>
            <person name="Kohler A."/>
            <person name="Barry K."/>
            <person name="LaButti K."/>
            <person name="Morin E."/>
            <person name="Salamov A."/>
            <person name="Lipzen A."/>
            <person name="Mereny Z."/>
            <person name="Hegedus B."/>
            <person name="Baldrian P."/>
            <person name="Stursova M."/>
            <person name="Weitz H."/>
            <person name="Taylor A."/>
            <person name="Grigoriev I.V."/>
            <person name="Nagy L.G."/>
            <person name="Martin F."/>
            <person name="Kauserud H."/>
        </authorList>
    </citation>
    <scope>NUCLEOTIDE SEQUENCE</scope>
    <source>
        <strain evidence="2">CBHHK182m</strain>
    </source>
</reference>
<keyword evidence="3" id="KW-1185">Reference proteome</keyword>
<accession>A0AAD7JP16</accession>
<comment type="caution">
    <text evidence="2">The sequence shown here is derived from an EMBL/GenBank/DDBJ whole genome shotgun (WGS) entry which is preliminary data.</text>
</comment>
<keyword evidence="1" id="KW-0812">Transmembrane</keyword>
<gene>
    <name evidence="2" type="ORF">B0H16DRAFT_1518658</name>
</gene>
<dbReference type="Proteomes" id="UP001215598">
    <property type="component" value="Unassembled WGS sequence"/>
</dbReference>
<keyword evidence="1" id="KW-0472">Membrane</keyword>
<keyword evidence="1" id="KW-1133">Transmembrane helix</keyword>
<evidence type="ECO:0000256" key="1">
    <source>
        <dbReference type="SAM" id="Phobius"/>
    </source>
</evidence>
<evidence type="ECO:0000313" key="2">
    <source>
        <dbReference type="EMBL" id="KAJ7768932.1"/>
    </source>
</evidence>
<organism evidence="2 3">
    <name type="scientific">Mycena metata</name>
    <dbReference type="NCBI Taxonomy" id="1033252"/>
    <lineage>
        <taxon>Eukaryota</taxon>
        <taxon>Fungi</taxon>
        <taxon>Dikarya</taxon>
        <taxon>Basidiomycota</taxon>
        <taxon>Agaricomycotina</taxon>
        <taxon>Agaricomycetes</taxon>
        <taxon>Agaricomycetidae</taxon>
        <taxon>Agaricales</taxon>
        <taxon>Marasmiineae</taxon>
        <taxon>Mycenaceae</taxon>
        <taxon>Mycena</taxon>
    </lineage>
</organism>
<dbReference type="AlphaFoldDB" id="A0AAD7JP16"/>
<proteinExistence type="predicted"/>
<protein>
    <submittedName>
        <fullName evidence="2">Uncharacterized protein</fullName>
    </submittedName>
</protein>